<evidence type="ECO:0000313" key="2">
    <source>
        <dbReference type="EMBL" id="CAD5318274.1"/>
    </source>
</evidence>
<organism evidence="2 3">
    <name type="scientific">Arabidopsis thaliana</name>
    <name type="common">Mouse-ear cress</name>
    <dbReference type="NCBI Taxonomy" id="3702"/>
    <lineage>
        <taxon>Eukaryota</taxon>
        <taxon>Viridiplantae</taxon>
        <taxon>Streptophyta</taxon>
        <taxon>Embryophyta</taxon>
        <taxon>Tracheophyta</taxon>
        <taxon>Spermatophyta</taxon>
        <taxon>Magnoliopsida</taxon>
        <taxon>eudicotyledons</taxon>
        <taxon>Gunneridae</taxon>
        <taxon>Pentapetalae</taxon>
        <taxon>rosids</taxon>
        <taxon>malvids</taxon>
        <taxon>Brassicales</taxon>
        <taxon>Brassicaceae</taxon>
        <taxon>Camelineae</taxon>
        <taxon>Arabidopsis</taxon>
    </lineage>
</organism>
<dbReference type="Proteomes" id="UP000516314">
    <property type="component" value="Chromosome 2"/>
</dbReference>
<protein>
    <submittedName>
        <fullName evidence="2">(thale cress) hypothetical protein</fullName>
    </submittedName>
</protein>
<accession>A0A7G2E9G0</accession>
<dbReference type="EMBL" id="LR881467">
    <property type="protein sequence ID" value="CAD5318274.1"/>
    <property type="molecule type" value="Genomic_DNA"/>
</dbReference>
<proteinExistence type="predicted"/>
<evidence type="ECO:0000256" key="1">
    <source>
        <dbReference type="SAM" id="MobiDB-lite"/>
    </source>
</evidence>
<feature type="region of interest" description="Disordered" evidence="1">
    <location>
        <begin position="110"/>
        <end position="130"/>
    </location>
</feature>
<name>A0A7G2E9G0_ARATH</name>
<sequence length="525" mass="59389">MFTQMRRHIEEVNLCVTVVQHTIPISPVDVACKDFNSEDSEETYYDSEEELHQFALDSALVGATQDPAPCETEQEPRSSTRRELFPAGGISIREPEDYIRLKSLECGPTNKGKGIMDKNAKSAKVGPSRAKGVDSYRADVVRPPGNHVSPITNDVEETEIQRQNILFWGRAQDALNTILSDFSDDPILFGRDAPLVFNDGKGVGSAFFDVKYEGDKLFVGRVFKSKTCPWWVYASKVDSSDSFQVRHANQRQTRTIDQRCKDHRLATTQVIGELMQSRFLGIKRGPNAVVIKKFLLDEYHVSISYWKAWRAREVAMEKSSGSMAGSYALVPAYARLLQQANLGSLCFTEYDDEPNGFSEWTKVHSKGRRFNIMDSNTCESWNNVIKEAREYPLICMLEYIRTTLMDWFATRRAQAEDYHFSSESLGIPCAHAIEVAARLGVPKNSLAAIGYFNELVKLSYEEKIYPIHSVGGEVAPRIALGTTGEVHPPFFRRPPGRPRKIRILSRGEFKAMKQIQFPEEVFTLL</sequence>
<dbReference type="PANTHER" id="PTHR31973">
    <property type="entry name" value="POLYPROTEIN, PUTATIVE-RELATED"/>
    <property type="match status" value="1"/>
</dbReference>
<dbReference type="AlphaFoldDB" id="A0A7G2E9G0"/>
<reference evidence="2 3" key="1">
    <citation type="submission" date="2020-09" db="EMBL/GenBank/DDBJ databases">
        <authorList>
            <person name="Ashkenazy H."/>
        </authorList>
    </citation>
    <scope>NUCLEOTIDE SEQUENCE [LARGE SCALE GENOMIC DNA]</scope>
    <source>
        <strain evidence="3">cv. Cdm-0</strain>
    </source>
</reference>
<dbReference type="PANTHER" id="PTHR31973:SF187">
    <property type="entry name" value="MUTATOR TRANSPOSASE MUDRA PROTEIN"/>
    <property type="match status" value="1"/>
</dbReference>
<gene>
    <name evidence="2" type="ORF">AT9943_LOCUS6510</name>
</gene>
<evidence type="ECO:0000313" key="3">
    <source>
        <dbReference type="Proteomes" id="UP000516314"/>
    </source>
</evidence>